<sequence>MSNADARGTSVRDTFTVQLTPQLPDRPDMIPNMTFENIGADDFLSKVTDQFEAFPGSDMMLLPGEV</sequence>
<gene>
    <name evidence="1" type="ORF">TWF481_011031</name>
</gene>
<dbReference type="EMBL" id="JAVHJL010000008">
    <property type="protein sequence ID" value="KAK6498439.1"/>
    <property type="molecule type" value="Genomic_DNA"/>
</dbReference>
<comment type="caution">
    <text evidence="1">The sequence shown here is derived from an EMBL/GenBank/DDBJ whole genome shotgun (WGS) entry which is preliminary data.</text>
</comment>
<proteinExistence type="predicted"/>
<evidence type="ECO:0000313" key="1">
    <source>
        <dbReference type="EMBL" id="KAK6498439.1"/>
    </source>
</evidence>
<protein>
    <submittedName>
        <fullName evidence="1">Uncharacterized protein</fullName>
    </submittedName>
</protein>
<reference evidence="1 2" key="1">
    <citation type="submission" date="2023-08" db="EMBL/GenBank/DDBJ databases">
        <authorList>
            <person name="Palmer J.M."/>
        </authorList>
    </citation>
    <scope>NUCLEOTIDE SEQUENCE [LARGE SCALE GENOMIC DNA]</scope>
    <source>
        <strain evidence="1 2">TWF481</strain>
    </source>
</reference>
<keyword evidence="2" id="KW-1185">Reference proteome</keyword>
<dbReference type="Proteomes" id="UP001370758">
    <property type="component" value="Unassembled WGS sequence"/>
</dbReference>
<accession>A0AAV9VX81</accession>
<organism evidence="1 2">
    <name type="scientific">Arthrobotrys musiformis</name>
    <dbReference type="NCBI Taxonomy" id="47236"/>
    <lineage>
        <taxon>Eukaryota</taxon>
        <taxon>Fungi</taxon>
        <taxon>Dikarya</taxon>
        <taxon>Ascomycota</taxon>
        <taxon>Pezizomycotina</taxon>
        <taxon>Orbiliomycetes</taxon>
        <taxon>Orbiliales</taxon>
        <taxon>Orbiliaceae</taxon>
        <taxon>Arthrobotrys</taxon>
    </lineage>
</organism>
<evidence type="ECO:0000313" key="2">
    <source>
        <dbReference type="Proteomes" id="UP001370758"/>
    </source>
</evidence>
<name>A0AAV9VX81_9PEZI</name>
<dbReference type="AlphaFoldDB" id="A0AAV9VX81"/>